<accession>A0A8C4R0W1</accession>
<dbReference type="SMART" id="SM00082">
    <property type="entry name" value="LRRCT"/>
    <property type="match status" value="1"/>
</dbReference>
<sequence>MAALTSFIFLTALPLWPSSSASLSSSHADLPVDIQPVPMSPPPKPVIVPRRSSRPSNKVTSRTVMHVPHATASPVAPPYMATGEILPVNAAVSTPTRVTVIPRALSRPSSKKDIQLRNPLSKMNTNVVIHKHRLQSSTVNADVPPWAPFVPSSEASLPIVQKGSSSSLMTNGATSPCTYAMTFQHTTAIRRQSSLQHLTNGTDLSCFLPATTSAEVSGFNNALSPPARKSKIFTRLFSTLFPPTAPVFYHASGKVHPFDKAQPLGILPRQPRYALPSDQSRTSVCPPSCACYGHPATLNCQTRGLQTFPTTIPPHASRLLLQNNAITTLGHRTNVVHSAATSLLLFSNNLTIIEPSAFEAYSRLLELDLGANPSLRWIPPGAFSGLRALHSLHLYRCGLQELPDGVFLGLNKLQYLYLQHNELRYLQDDVFLGLPSLTHLFLHSNHLVGLAPRSFSGVPRLDTLLLHDNRLRSLRGALFANSPQLASLFLFDNHLAEISGSTLRHLGSLRYLRLGGNAWACDCRALPLWSWLRAFEGSASRAECAGPGTFTGRVLSELPPTTFLACPGLHAGPQSSGLAGPLASAVGSPLPPSATPCISQALPQSPSHPSGGQAQVVKQGGASPCPTQWHPSLAGAGLQRGIGARWLAPRANAIITMAVLAAFLVT</sequence>
<feature type="compositionally biased region" description="Low complexity" evidence="4">
    <location>
        <begin position="47"/>
        <end position="56"/>
    </location>
</feature>
<reference evidence="8" key="2">
    <citation type="submission" date="2025-09" db="UniProtKB">
        <authorList>
            <consortium name="Ensembl"/>
        </authorList>
    </citation>
    <scope>IDENTIFICATION</scope>
</reference>
<keyword evidence="2 5" id="KW-0732">Signal</keyword>
<dbReference type="InterPro" id="IPR000483">
    <property type="entry name" value="Cys-rich_flank_reg_C"/>
</dbReference>
<evidence type="ECO:0000259" key="6">
    <source>
        <dbReference type="SMART" id="SM00013"/>
    </source>
</evidence>
<evidence type="ECO:0000256" key="4">
    <source>
        <dbReference type="SAM" id="MobiDB-lite"/>
    </source>
</evidence>
<evidence type="ECO:0000256" key="3">
    <source>
        <dbReference type="ARBA" id="ARBA00022737"/>
    </source>
</evidence>
<organism evidence="8 9">
    <name type="scientific">Eptatretus burgeri</name>
    <name type="common">Inshore hagfish</name>
    <dbReference type="NCBI Taxonomy" id="7764"/>
    <lineage>
        <taxon>Eukaryota</taxon>
        <taxon>Metazoa</taxon>
        <taxon>Chordata</taxon>
        <taxon>Craniata</taxon>
        <taxon>Vertebrata</taxon>
        <taxon>Cyclostomata</taxon>
        <taxon>Myxini</taxon>
        <taxon>Myxiniformes</taxon>
        <taxon>Myxinidae</taxon>
        <taxon>Eptatretinae</taxon>
        <taxon>Eptatretus</taxon>
    </lineage>
</organism>
<dbReference type="InterPro" id="IPR000372">
    <property type="entry name" value="LRRNT"/>
</dbReference>
<dbReference type="Gene3D" id="3.80.10.10">
    <property type="entry name" value="Ribonuclease Inhibitor"/>
    <property type="match status" value="1"/>
</dbReference>
<dbReference type="SMART" id="SM00369">
    <property type="entry name" value="LRR_TYP"/>
    <property type="match status" value="6"/>
</dbReference>
<dbReference type="SMART" id="SM00013">
    <property type="entry name" value="LRRNT"/>
    <property type="match status" value="1"/>
</dbReference>
<dbReference type="PANTHER" id="PTHR24369:SF210">
    <property type="entry name" value="CHAOPTIN-RELATED"/>
    <property type="match status" value="1"/>
</dbReference>
<dbReference type="InterPro" id="IPR001611">
    <property type="entry name" value="Leu-rich_rpt"/>
</dbReference>
<dbReference type="SUPFAM" id="SSF52058">
    <property type="entry name" value="L domain-like"/>
    <property type="match status" value="1"/>
</dbReference>
<dbReference type="InterPro" id="IPR050541">
    <property type="entry name" value="LRR_TM_domain-containing"/>
</dbReference>
<dbReference type="InterPro" id="IPR003591">
    <property type="entry name" value="Leu-rich_rpt_typical-subtyp"/>
</dbReference>
<feature type="region of interest" description="Disordered" evidence="4">
    <location>
        <begin position="597"/>
        <end position="624"/>
    </location>
</feature>
<keyword evidence="3" id="KW-0677">Repeat</keyword>
<dbReference type="AlphaFoldDB" id="A0A8C4R0W1"/>
<evidence type="ECO:0000256" key="2">
    <source>
        <dbReference type="ARBA" id="ARBA00022729"/>
    </source>
</evidence>
<dbReference type="InterPro" id="IPR032675">
    <property type="entry name" value="LRR_dom_sf"/>
</dbReference>
<evidence type="ECO:0000313" key="9">
    <source>
        <dbReference type="Proteomes" id="UP000694388"/>
    </source>
</evidence>
<dbReference type="PROSITE" id="PS51450">
    <property type="entry name" value="LRR"/>
    <property type="match status" value="1"/>
</dbReference>
<evidence type="ECO:0000256" key="5">
    <source>
        <dbReference type="SAM" id="SignalP"/>
    </source>
</evidence>
<feature type="signal peptide" evidence="5">
    <location>
        <begin position="1"/>
        <end position="21"/>
    </location>
</feature>
<feature type="region of interest" description="Disordered" evidence="4">
    <location>
        <begin position="41"/>
        <end position="62"/>
    </location>
</feature>
<feature type="chain" id="PRO_5034737355" description="Reticulon-4 receptor" evidence="5">
    <location>
        <begin position="22"/>
        <end position="666"/>
    </location>
</feature>
<protein>
    <recommendedName>
        <fullName evidence="10">Reticulon-4 receptor</fullName>
    </recommendedName>
</protein>
<reference evidence="8" key="1">
    <citation type="submission" date="2025-08" db="UniProtKB">
        <authorList>
            <consortium name="Ensembl"/>
        </authorList>
    </citation>
    <scope>IDENTIFICATION</scope>
</reference>
<keyword evidence="1" id="KW-0433">Leucine-rich repeat</keyword>
<evidence type="ECO:0000259" key="7">
    <source>
        <dbReference type="SMART" id="SM00082"/>
    </source>
</evidence>
<proteinExistence type="predicted"/>
<dbReference type="GeneTree" id="ENSGT00940000157112"/>
<keyword evidence="9" id="KW-1185">Reference proteome</keyword>
<evidence type="ECO:0008006" key="10">
    <source>
        <dbReference type="Google" id="ProtNLM"/>
    </source>
</evidence>
<dbReference type="Pfam" id="PF13855">
    <property type="entry name" value="LRR_8"/>
    <property type="match status" value="2"/>
</dbReference>
<feature type="compositionally biased region" description="Polar residues" evidence="4">
    <location>
        <begin position="597"/>
        <end position="610"/>
    </location>
</feature>
<dbReference type="Proteomes" id="UP000694388">
    <property type="component" value="Unplaced"/>
</dbReference>
<feature type="compositionally biased region" description="Low complexity" evidence="4">
    <location>
        <begin position="611"/>
        <end position="622"/>
    </location>
</feature>
<dbReference type="PANTHER" id="PTHR24369">
    <property type="entry name" value="ANTIGEN BSP, PUTATIVE-RELATED"/>
    <property type="match status" value="1"/>
</dbReference>
<name>A0A8C4R0W1_EPTBU</name>
<feature type="domain" description="LRRNT" evidence="6">
    <location>
        <begin position="284"/>
        <end position="318"/>
    </location>
</feature>
<evidence type="ECO:0000313" key="8">
    <source>
        <dbReference type="Ensembl" id="ENSEBUP00000023582.1"/>
    </source>
</evidence>
<feature type="domain" description="LRRCT" evidence="7">
    <location>
        <begin position="517"/>
        <end position="567"/>
    </location>
</feature>
<dbReference type="GO" id="GO:0005886">
    <property type="term" value="C:plasma membrane"/>
    <property type="evidence" value="ECO:0007669"/>
    <property type="project" value="TreeGrafter"/>
</dbReference>
<dbReference type="Ensembl" id="ENSEBUT00000024158.1">
    <property type="protein sequence ID" value="ENSEBUP00000023582.1"/>
    <property type="gene ID" value="ENSEBUG00000014522.1"/>
</dbReference>
<evidence type="ECO:0000256" key="1">
    <source>
        <dbReference type="ARBA" id="ARBA00022614"/>
    </source>
</evidence>